<evidence type="ECO:0000256" key="3">
    <source>
        <dbReference type="ARBA" id="ARBA00022692"/>
    </source>
</evidence>
<proteinExistence type="inferred from homology"/>
<keyword evidence="6 9" id="KW-0472">Membrane</keyword>
<sequence length="218" mass="25569">MQGSLNYICISRGNTILTDYTEETGNFRQVLQEILPEIKPETRDIYQTGDQKFFIRSTSENFIFCILCSRDYQQRIGFTAIDQIMQIFMEKTTLEQRKTALSHSLDKILKNDIKQKYQLFNTPACDKLTTLRQNVDQLKDVLEKDLSLLLQRGEKLEVIVKKSENMKTVSTELHRNAKKVKNHMWWQNKKMLIAIVLIVIVLIWLISSFICGFDYSKC</sequence>
<evidence type="ECO:0000256" key="8">
    <source>
        <dbReference type="PROSITE-ProRule" id="PRU00290"/>
    </source>
</evidence>
<dbReference type="Gene3D" id="1.20.5.110">
    <property type="match status" value="1"/>
</dbReference>
<evidence type="ECO:0000259" key="10">
    <source>
        <dbReference type="PROSITE" id="PS50859"/>
    </source>
</evidence>
<comment type="similarity">
    <text evidence="1">Belongs to the synaptobrevin family.</text>
</comment>
<evidence type="ECO:0000259" key="11">
    <source>
        <dbReference type="PROSITE" id="PS50892"/>
    </source>
</evidence>
<dbReference type="PROSITE" id="PS50859">
    <property type="entry name" value="LONGIN"/>
    <property type="match status" value="1"/>
</dbReference>
<dbReference type="InterPro" id="IPR010908">
    <property type="entry name" value="Longin_dom"/>
</dbReference>
<dbReference type="GO" id="GO:0016020">
    <property type="term" value="C:membrane"/>
    <property type="evidence" value="ECO:0007669"/>
    <property type="project" value="InterPro"/>
</dbReference>
<keyword evidence="8" id="KW-0175">Coiled coil</keyword>
<accession>Q23D12</accession>
<dbReference type="SMART" id="SM01270">
    <property type="entry name" value="Longin"/>
    <property type="match status" value="1"/>
</dbReference>
<feature type="domain" description="Longin" evidence="10">
    <location>
        <begin position="9"/>
        <end position="113"/>
    </location>
</feature>
<dbReference type="EMBL" id="GG662712">
    <property type="protein sequence ID" value="EAR94620.1"/>
    <property type="molecule type" value="Genomic_DNA"/>
</dbReference>
<dbReference type="Gene3D" id="3.30.450.50">
    <property type="entry name" value="Longin domain"/>
    <property type="match status" value="1"/>
</dbReference>
<dbReference type="SUPFAM" id="SSF58038">
    <property type="entry name" value="SNARE fusion complex"/>
    <property type="match status" value="1"/>
</dbReference>
<dbReference type="GO" id="GO:0005737">
    <property type="term" value="C:cytoplasm"/>
    <property type="evidence" value="ECO:0007669"/>
    <property type="project" value="UniProtKB-ARBA"/>
</dbReference>
<dbReference type="PANTHER" id="PTHR21136">
    <property type="entry name" value="SNARE PROTEINS"/>
    <property type="match status" value="1"/>
</dbReference>
<evidence type="ECO:0000256" key="2">
    <source>
        <dbReference type="ARBA" id="ARBA00022448"/>
    </source>
</evidence>
<keyword evidence="2" id="KW-0813">Transport</keyword>
<dbReference type="AlphaFoldDB" id="Q23D12"/>
<dbReference type="Proteomes" id="UP000009168">
    <property type="component" value="Unassembled WGS sequence"/>
</dbReference>
<dbReference type="InterPro" id="IPR011012">
    <property type="entry name" value="Longin-like_dom_sf"/>
</dbReference>
<feature type="transmembrane region" description="Helical" evidence="9">
    <location>
        <begin position="191"/>
        <end position="215"/>
    </location>
</feature>
<keyword evidence="5 9" id="KW-1133">Transmembrane helix</keyword>
<dbReference type="STRING" id="312017.Q23D12"/>
<dbReference type="OrthoDB" id="312685at2759"/>
<organism evidence="12 13">
    <name type="scientific">Tetrahymena thermophila (strain SB210)</name>
    <dbReference type="NCBI Taxonomy" id="312017"/>
    <lineage>
        <taxon>Eukaryota</taxon>
        <taxon>Sar</taxon>
        <taxon>Alveolata</taxon>
        <taxon>Ciliophora</taxon>
        <taxon>Intramacronucleata</taxon>
        <taxon>Oligohymenophorea</taxon>
        <taxon>Hymenostomatida</taxon>
        <taxon>Tetrahymenina</taxon>
        <taxon>Tetrahymenidae</taxon>
        <taxon>Tetrahymena</taxon>
    </lineage>
</organism>
<dbReference type="OMA" id="NTKLMIM"/>
<evidence type="ECO:0000256" key="1">
    <source>
        <dbReference type="ARBA" id="ARBA00008025"/>
    </source>
</evidence>
<dbReference type="InParanoid" id="Q23D12"/>
<dbReference type="GeneID" id="7829161"/>
<dbReference type="PRINTS" id="PR00219">
    <property type="entry name" value="SYNAPTOBREVN"/>
</dbReference>
<feature type="domain" description="V-SNARE coiled-coil homology" evidence="11">
    <location>
        <begin position="127"/>
        <end position="187"/>
    </location>
</feature>
<evidence type="ECO:0000256" key="5">
    <source>
        <dbReference type="ARBA" id="ARBA00022989"/>
    </source>
</evidence>
<dbReference type="InterPro" id="IPR051097">
    <property type="entry name" value="Synaptobrevin-like_transport"/>
</dbReference>
<dbReference type="InterPro" id="IPR001388">
    <property type="entry name" value="Synaptobrevin-like"/>
</dbReference>
<name>Q23D12_TETTS</name>
<dbReference type="KEGG" id="tet:TTHERM_00051770"/>
<keyword evidence="3 9" id="KW-0812">Transmembrane</keyword>
<evidence type="ECO:0000313" key="12">
    <source>
        <dbReference type="EMBL" id="EAR94620.1"/>
    </source>
</evidence>
<dbReference type="PANTHER" id="PTHR21136:SF168">
    <property type="entry name" value="VESICLE-ASSOCIATED MEMBRANE PROTEIN 9"/>
    <property type="match status" value="1"/>
</dbReference>
<evidence type="ECO:0000313" key="13">
    <source>
        <dbReference type="Proteomes" id="UP000009168"/>
    </source>
</evidence>
<dbReference type="GO" id="GO:0012505">
    <property type="term" value="C:endomembrane system"/>
    <property type="evidence" value="ECO:0007669"/>
    <property type="project" value="UniProtKB-SubCell"/>
</dbReference>
<dbReference type="GO" id="GO:0016192">
    <property type="term" value="P:vesicle-mediated transport"/>
    <property type="evidence" value="ECO:0007669"/>
    <property type="project" value="InterPro"/>
</dbReference>
<dbReference type="CDD" id="cd15843">
    <property type="entry name" value="R-SNARE"/>
    <property type="match status" value="1"/>
</dbReference>
<evidence type="ECO:0000256" key="7">
    <source>
        <dbReference type="ARBA" id="ARBA00046280"/>
    </source>
</evidence>
<dbReference type="PROSITE" id="PS50892">
    <property type="entry name" value="V_SNARE"/>
    <property type="match status" value="1"/>
</dbReference>
<dbReference type="Pfam" id="PF13774">
    <property type="entry name" value="Longin"/>
    <property type="match status" value="1"/>
</dbReference>
<comment type="subcellular location">
    <subcellularLocation>
        <location evidence="7">Endomembrane system</location>
        <topology evidence="7">Single-pass type IV membrane protein</topology>
    </subcellularLocation>
</comment>
<dbReference type="SUPFAM" id="SSF64356">
    <property type="entry name" value="SNARE-like"/>
    <property type="match status" value="1"/>
</dbReference>
<evidence type="ECO:0000256" key="6">
    <source>
        <dbReference type="ARBA" id="ARBA00023136"/>
    </source>
</evidence>
<gene>
    <name evidence="12" type="ORF">TTHERM_00051770</name>
</gene>
<reference evidence="13" key="1">
    <citation type="journal article" date="2006" name="PLoS Biol.">
        <title>Macronuclear genome sequence of the ciliate Tetrahymena thermophila, a model eukaryote.</title>
        <authorList>
            <person name="Eisen J.A."/>
            <person name="Coyne R.S."/>
            <person name="Wu M."/>
            <person name="Wu D."/>
            <person name="Thiagarajan M."/>
            <person name="Wortman J.R."/>
            <person name="Badger J.H."/>
            <person name="Ren Q."/>
            <person name="Amedeo P."/>
            <person name="Jones K.M."/>
            <person name="Tallon L.J."/>
            <person name="Delcher A.L."/>
            <person name="Salzberg S.L."/>
            <person name="Silva J.C."/>
            <person name="Haas B.J."/>
            <person name="Majoros W.H."/>
            <person name="Farzad M."/>
            <person name="Carlton J.M."/>
            <person name="Smith R.K. Jr."/>
            <person name="Garg J."/>
            <person name="Pearlman R.E."/>
            <person name="Karrer K.M."/>
            <person name="Sun L."/>
            <person name="Manning G."/>
            <person name="Elde N.C."/>
            <person name="Turkewitz A.P."/>
            <person name="Asai D.J."/>
            <person name="Wilkes D.E."/>
            <person name="Wang Y."/>
            <person name="Cai H."/>
            <person name="Collins K."/>
            <person name="Stewart B.A."/>
            <person name="Lee S.R."/>
            <person name="Wilamowska K."/>
            <person name="Weinberg Z."/>
            <person name="Ruzzo W.L."/>
            <person name="Wloga D."/>
            <person name="Gaertig J."/>
            <person name="Frankel J."/>
            <person name="Tsao C.-C."/>
            <person name="Gorovsky M.A."/>
            <person name="Keeling P.J."/>
            <person name="Waller R.F."/>
            <person name="Patron N.J."/>
            <person name="Cherry J.M."/>
            <person name="Stover N.A."/>
            <person name="Krieger C.J."/>
            <person name="del Toro C."/>
            <person name="Ryder H.F."/>
            <person name="Williamson S.C."/>
            <person name="Barbeau R.A."/>
            <person name="Hamilton E.P."/>
            <person name="Orias E."/>
        </authorList>
    </citation>
    <scope>NUCLEOTIDE SEQUENCE [LARGE SCALE GENOMIC DNA]</scope>
    <source>
        <strain evidence="13">SB210</strain>
    </source>
</reference>
<protein>
    <submittedName>
        <fullName evidence="12">Synaptobrevin</fullName>
    </submittedName>
</protein>
<keyword evidence="13" id="KW-1185">Reference proteome</keyword>
<dbReference type="Pfam" id="PF00957">
    <property type="entry name" value="Synaptobrevin"/>
    <property type="match status" value="1"/>
</dbReference>
<keyword evidence="4" id="KW-0653">Protein transport</keyword>
<dbReference type="InterPro" id="IPR042855">
    <property type="entry name" value="V_SNARE_CC"/>
</dbReference>
<dbReference type="GO" id="GO:0015031">
    <property type="term" value="P:protein transport"/>
    <property type="evidence" value="ECO:0007669"/>
    <property type="project" value="UniProtKB-KW"/>
</dbReference>
<evidence type="ECO:0000256" key="9">
    <source>
        <dbReference type="SAM" id="Phobius"/>
    </source>
</evidence>
<dbReference type="HOGENOM" id="CLU_064620_1_1_1"/>
<dbReference type="RefSeq" id="XP_001014874.1">
    <property type="nucleotide sequence ID" value="XM_001014874.3"/>
</dbReference>
<evidence type="ECO:0000256" key="4">
    <source>
        <dbReference type="ARBA" id="ARBA00022927"/>
    </source>
</evidence>
<dbReference type="eggNOG" id="KOG0859">
    <property type="taxonomic scope" value="Eukaryota"/>
</dbReference>